<gene>
    <name evidence="1" type="ORF">SAMN04487840_10478</name>
</gene>
<dbReference type="Gene3D" id="3.30.2020.10">
    <property type="entry name" value="NE0471-like N-terminal domain"/>
    <property type="match status" value="1"/>
</dbReference>
<evidence type="ECO:0000313" key="2">
    <source>
        <dbReference type="Proteomes" id="UP000182712"/>
    </source>
</evidence>
<proteinExistence type="predicted"/>
<dbReference type="AlphaFoldDB" id="A0A1H9PD59"/>
<accession>A0A1H9PD59</accession>
<dbReference type="EMBL" id="FOGM01000004">
    <property type="protein sequence ID" value="SER46082.1"/>
    <property type="molecule type" value="Genomic_DNA"/>
</dbReference>
<dbReference type="Proteomes" id="UP000182712">
    <property type="component" value="Unassembled WGS sequence"/>
</dbReference>
<dbReference type="SUPFAM" id="SSF143880">
    <property type="entry name" value="NE0471 N-terminal domain-like"/>
    <property type="match status" value="1"/>
</dbReference>
<dbReference type="InterPro" id="IPR036782">
    <property type="entry name" value="NE0471-like_N"/>
</dbReference>
<evidence type="ECO:0008006" key="3">
    <source>
        <dbReference type="Google" id="ProtNLM"/>
    </source>
</evidence>
<evidence type="ECO:0000313" key="1">
    <source>
        <dbReference type="EMBL" id="SER46082.1"/>
    </source>
</evidence>
<organism evidence="1 2">
    <name type="scientific">Streptococcus gallolyticus</name>
    <dbReference type="NCBI Taxonomy" id="315405"/>
    <lineage>
        <taxon>Bacteria</taxon>
        <taxon>Bacillati</taxon>
        <taxon>Bacillota</taxon>
        <taxon>Bacilli</taxon>
        <taxon>Lactobacillales</taxon>
        <taxon>Streptococcaceae</taxon>
        <taxon>Streptococcus</taxon>
    </lineage>
</organism>
<sequence length="89" mass="10453">MKKAVKVEALPNYDIKVWYQDGKCFRYNVKQDIDNLKAFAHLRDEEQFKKVYLQYAGYAIAWGDGDEWEDVTMSTEVPYYEGEQILSAS</sequence>
<dbReference type="RefSeq" id="WP_074627402.1">
    <property type="nucleotide sequence ID" value="NZ_FOGM01000004.1"/>
</dbReference>
<name>A0A1H9PD59_9STRE</name>
<reference evidence="1 2" key="1">
    <citation type="submission" date="2016-10" db="EMBL/GenBank/DDBJ databases">
        <authorList>
            <person name="de Groot N.N."/>
        </authorList>
    </citation>
    <scope>NUCLEOTIDE SEQUENCE [LARGE SCALE GENOMIC DNA]</scope>
    <source>
        <strain evidence="1 2">VTM2R47</strain>
    </source>
</reference>
<protein>
    <recommendedName>
        <fullName evidence="3">DUF2442 domain-containing protein</fullName>
    </recommendedName>
</protein>